<dbReference type="Proteomes" id="UP000449193">
    <property type="component" value="Unassembled WGS sequence"/>
</dbReference>
<keyword evidence="1" id="KW-1133">Transmembrane helix</keyword>
<sequence>MRGVHSMRTKKLPRIFIMLFCAFLFHMGSLTAYAAAESAEVRIPVSAVGADCTAALMDENGEVLQTITLIDGSVSAFVTECDGLGSHRFTIKLTDTDTVTTVYDRTEYSIDVQLFYSDDLTIFYTIEADPVGVIGGVGKPEKLEFVNVYTPLPCEVDPPVQKKVNGKPPVAGTFTFVMEALSAEYPMPEGSAASSKTVSITGPGSVEFGVITFTEEGVYEYTITERNNRALWYTYDTAVYTLRFTVTDVDGQLESTCTLFKNGTEEKDATSAVFTNTYSIIKTPKTGEDSDAGLWLTISLISLCALAVTIFLRRRQCKTAEDADWEANGEEYMD</sequence>
<feature type="transmembrane region" description="Helical" evidence="1">
    <location>
        <begin position="292"/>
        <end position="312"/>
    </location>
</feature>
<dbReference type="InterPro" id="IPR022464">
    <property type="entry name" value="Strep_pil_isopept_link"/>
</dbReference>
<evidence type="ECO:0000313" key="4">
    <source>
        <dbReference type="EMBL" id="MTS29163.1"/>
    </source>
</evidence>
<dbReference type="Pfam" id="PF12892">
    <property type="entry name" value="FctA"/>
    <property type="match status" value="1"/>
</dbReference>
<proteinExistence type="predicted"/>
<dbReference type="NCBIfam" id="TIGR03786">
    <property type="entry name" value="strep_pil_rpt"/>
    <property type="match status" value="1"/>
</dbReference>
<organism evidence="5 6">
    <name type="scientific">Ruthenibacterium lactatiformans</name>
    <dbReference type="NCBI Taxonomy" id="1550024"/>
    <lineage>
        <taxon>Bacteria</taxon>
        <taxon>Bacillati</taxon>
        <taxon>Bacillota</taxon>
        <taxon>Clostridia</taxon>
        <taxon>Eubacteriales</taxon>
        <taxon>Oscillospiraceae</taxon>
        <taxon>Ruthenibacterium</taxon>
    </lineage>
</organism>
<dbReference type="Gene3D" id="2.60.40.3050">
    <property type="match status" value="1"/>
</dbReference>
<dbReference type="Proteomes" id="UP000472755">
    <property type="component" value="Unassembled WGS sequence"/>
</dbReference>
<name>A0A6I3QLK5_9FIRM</name>
<evidence type="ECO:0000313" key="6">
    <source>
        <dbReference type="Proteomes" id="UP000449193"/>
    </source>
</evidence>
<reference evidence="6 7" key="1">
    <citation type="journal article" date="2019" name="Nat. Med.">
        <title>A library of human gut bacterial isolates paired with longitudinal multiomics data enables mechanistic microbiome research.</title>
        <authorList>
            <person name="Poyet M."/>
            <person name="Groussin M."/>
            <person name="Gibbons S.M."/>
            <person name="Avila-Pacheco J."/>
            <person name="Jiang X."/>
            <person name="Kearney S.M."/>
            <person name="Perrotta A.R."/>
            <person name="Berdy B."/>
            <person name="Zhao S."/>
            <person name="Lieberman T.D."/>
            <person name="Swanson P.K."/>
            <person name="Smith M."/>
            <person name="Roesemann S."/>
            <person name="Alexander J.E."/>
            <person name="Rich S.A."/>
            <person name="Livny J."/>
            <person name="Vlamakis H."/>
            <person name="Clish C."/>
            <person name="Bullock K."/>
            <person name="Deik A."/>
            <person name="Scott J."/>
            <person name="Pierce K.A."/>
            <person name="Xavier R.J."/>
            <person name="Alm E.J."/>
        </authorList>
    </citation>
    <scope>NUCLEOTIDE SEQUENCE [LARGE SCALE GENOMIC DNA]</scope>
    <source>
        <strain evidence="4 7">BIOML-A4</strain>
        <strain evidence="5 6">BIOML-A7</strain>
    </source>
</reference>
<dbReference type="AlphaFoldDB" id="A0A6I3QLK5"/>
<keyword evidence="1" id="KW-0472">Membrane</keyword>
<dbReference type="EMBL" id="WMZU01000054">
    <property type="protein sequence ID" value="MTS29163.1"/>
    <property type="molecule type" value="Genomic_DNA"/>
</dbReference>
<evidence type="ECO:0000313" key="5">
    <source>
        <dbReference type="EMBL" id="MTS51508.1"/>
    </source>
</evidence>
<evidence type="ECO:0000256" key="2">
    <source>
        <dbReference type="SAM" id="SignalP"/>
    </source>
</evidence>
<gene>
    <name evidence="5" type="ORF">GMD52_08130</name>
    <name evidence="4" type="ORF">GMD59_18045</name>
</gene>
<feature type="chain" id="PRO_5033543356" description="Streptococcal pilin isopeptide linkage domain-containing protein" evidence="2">
    <location>
        <begin position="35"/>
        <end position="334"/>
    </location>
</feature>
<keyword evidence="2" id="KW-0732">Signal</keyword>
<feature type="domain" description="Streptococcal pilin isopeptide linkage" evidence="3">
    <location>
        <begin position="159"/>
        <end position="279"/>
    </location>
</feature>
<protein>
    <recommendedName>
        <fullName evidence="3">Streptococcal pilin isopeptide linkage domain-containing protein</fullName>
    </recommendedName>
</protein>
<comment type="caution">
    <text evidence="5">The sequence shown here is derived from an EMBL/GenBank/DDBJ whole genome shotgun (WGS) entry which is preliminary data.</text>
</comment>
<accession>A0A6I3QLK5</accession>
<evidence type="ECO:0000259" key="3">
    <source>
        <dbReference type="Pfam" id="PF12892"/>
    </source>
</evidence>
<dbReference type="EMBL" id="WMZR01000009">
    <property type="protein sequence ID" value="MTS51508.1"/>
    <property type="molecule type" value="Genomic_DNA"/>
</dbReference>
<keyword evidence="1" id="KW-0812">Transmembrane</keyword>
<evidence type="ECO:0000313" key="7">
    <source>
        <dbReference type="Proteomes" id="UP000472755"/>
    </source>
</evidence>
<dbReference type="InterPro" id="IPR038174">
    <property type="entry name" value="Strep_pil_link_sf"/>
</dbReference>
<evidence type="ECO:0000256" key="1">
    <source>
        <dbReference type="SAM" id="Phobius"/>
    </source>
</evidence>
<feature type="signal peptide" evidence="2">
    <location>
        <begin position="1"/>
        <end position="34"/>
    </location>
</feature>